<keyword evidence="4" id="KW-1134">Transmembrane beta strand</keyword>
<evidence type="ECO:0000256" key="4">
    <source>
        <dbReference type="ARBA" id="ARBA00022452"/>
    </source>
</evidence>
<evidence type="ECO:0000313" key="12">
    <source>
        <dbReference type="EMBL" id="MDM0044910.1"/>
    </source>
</evidence>
<dbReference type="PANTHER" id="PTHR34597:SF1">
    <property type="entry name" value="HEME_HEMOPEXIN TRANSPORTER PROTEIN HUXB"/>
    <property type="match status" value="1"/>
</dbReference>
<reference evidence="12" key="1">
    <citation type="submission" date="2023-06" db="EMBL/GenBank/DDBJ databases">
        <authorList>
            <person name="Jiang Y."/>
            <person name="Liu Q."/>
        </authorList>
    </citation>
    <scope>NUCLEOTIDE SEQUENCE</scope>
    <source>
        <strain evidence="12">CGMCC 1.12089</strain>
    </source>
</reference>
<dbReference type="Pfam" id="PF08479">
    <property type="entry name" value="POTRA_2"/>
    <property type="match status" value="1"/>
</dbReference>
<feature type="domain" description="POTRA" evidence="11">
    <location>
        <begin position="81"/>
        <end position="156"/>
    </location>
</feature>
<evidence type="ECO:0000256" key="10">
    <source>
        <dbReference type="SAM" id="SignalP"/>
    </source>
</evidence>
<evidence type="ECO:0000256" key="1">
    <source>
        <dbReference type="ARBA" id="ARBA00004442"/>
    </source>
</evidence>
<feature type="signal peptide" evidence="10">
    <location>
        <begin position="1"/>
        <end position="31"/>
    </location>
</feature>
<comment type="caution">
    <text evidence="12">The sequence shown here is derived from an EMBL/GenBank/DDBJ whole genome shotgun (WGS) entry which is preliminary data.</text>
</comment>
<keyword evidence="10" id="KW-0732">Signal</keyword>
<accession>A0ABT7NAD9</accession>
<evidence type="ECO:0000256" key="9">
    <source>
        <dbReference type="SAM" id="MobiDB-lite"/>
    </source>
</evidence>
<name>A0ABT7NAD9_9BURK</name>
<dbReference type="Proteomes" id="UP001174908">
    <property type="component" value="Unassembled WGS sequence"/>
</dbReference>
<evidence type="ECO:0000313" key="13">
    <source>
        <dbReference type="Proteomes" id="UP001174908"/>
    </source>
</evidence>
<keyword evidence="7" id="KW-0472">Membrane</keyword>
<dbReference type="PROSITE" id="PS51779">
    <property type="entry name" value="POTRA"/>
    <property type="match status" value="1"/>
</dbReference>
<comment type="similarity">
    <text evidence="2">Belongs to the TPS (TC 1.B.20) family.</text>
</comment>
<keyword evidence="13" id="KW-1185">Reference proteome</keyword>
<feature type="chain" id="PRO_5045918763" evidence="10">
    <location>
        <begin position="32"/>
        <end position="575"/>
    </location>
</feature>
<dbReference type="Gene3D" id="3.10.20.310">
    <property type="entry name" value="membrane protein fhac"/>
    <property type="match status" value="1"/>
</dbReference>
<keyword evidence="6" id="KW-0653">Protein transport</keyword>
<evidence type="ECO:0000256" key="5">
    <source>
        <dbReference type="ARBA" id="ARBA00022692"/>
    </source>
</evidence>
<proteinExistence type="inferred from homology"/>
<comment type="subcellular location">
    <subcellularLocation>
        <location evidence="1">Cell outer membrane</location>
    </subcellularLocation>
</comment>
<dbReference type="PANTHER" id="PTHR34597">
    <property type="entry name" value="SLR1661 PROTEIN"/>
    <property type="match status" value="1"/>
</dbReference>
<organism evidence="12 13">
    <name type="scientific">Variovorax dokdonensis</name>
    <dbReference type="NCBI Taxonomy" id="344883"/>
    <lineage>
        <taxon>Bacteria</taxon>
        <taxon>Pseudomonadati</taxon>
        <taxon>Pseudomonadota</taxon>
        <taxon>Betaproteobacteria</taxon>
        <taxon>Burkholderiales</taxon>
        <taxon>Comamonadaceae</taxon>
        <taxon>Variovorax</taxon>
    </lineage>
</organism>
<dbReference type="Gene3D" id="2.40.160.50">
    <property type="entry name" value="membrane protein fhac: a member of the omp85/tpsb transporter family"/>
    <property type="match status" value="1"/>
</dbReference>
<dbReference type="InterPro" id="IPR034746">
    <property type="entry name" value="POTRA"/>
</dbReference>
<dbReference type="InterPro" id="IPR013686">
    <property type="entry name" value="Polypept-transport_assoc_ShlB"/>
</dbReference>
<sequence length="575" mass="62390">MNAHASPLTRALQIAGVASLCWAAALPQAQAQTQRIESTTLTPTQNPCTQCRREDDVLSQGSPGAPTQALPAAPTGPQASFRLNDVRLKGANALGADELRPALQPYIGRDVTLTDLQTMAGAITQIYRDRGYFLAQALVPVQKVEGGVVEISVIEGRLGQVNVNVAPDAPIKEERVRAFLQAIPVGGALDTQRYERAMLLLSDQPGLRVSSTLQEGAQPGTTDLTVDVVAARRWEFAVDADNHGTEETGRYRLGATARWLSPFGIGDNIDLRLIGADSSGMVFGRASYEAPIGSSGLRAGIGAAHVQYELGGDFVNLDAHGTADIVDASLNYPVIRSRRHNLFMRLGADMQDLSDHYDAVNFNPKKRVYGLGLGWAWELRDDLFGGGYWSSSGTLYHGKLDLRDQASEQFDQSAFGLGTEGSFDKLTFRFSRLQSMFPRHSLYLSLGGQMADKNLDASQKLSLGGARAVRAYPSGELLVDEGLLGTIEWRWSLNDEWTPFVFYDAARGKVSHDPLAIPGLDNTQSLRGAGLGVSWARPNNFLLNATLAWRAGTREAITDGGGHNPRLFVQFQKFF</sequence>
<dbReference type="InterPro" id="IPR005565">
    <property type="entry name" value="Hemolysn_activator_HlyB_C"/>
</dbReference>
<evidence type="ECO:0000256" key="3">
    <source>
        <dbReference type="ARBA" id="ARBA00022448"/>
    </source>
</evidence>
<evidence type="ECO:0000256" key="8">
    <source>
        <dbReference type="ARBA" id="ARBA00023237"/>
    </source>
</evidence>
<gene>
    <name evidence="12" type="ORF">QTH91_10475</name>
</gene>
<evidence type="ECO:0000256" key="7">
    <source>
        <dbReference type="ARBA" id="ARBA00023136"/>
    </source>
</evidence>
<dbReference type="EMBL" id="JASZYV010000002">
    <property type="protein sequence ID" value="MDM0044910.1"/>
    <property type="molecule type" value="Genomic_DNA"/>
</dbReference>
<dbReference type="RefSeq" id="WP_286660020.1">
    <property type="nucleotide sequence ID" value="NZ_JASZYV010000002.1"/>
</dbReference>
<evidence type="ECO:0000259" key="11">
    <source>
        <dbReference type="PROSITE" id="PS51779"/>
    </source>
</evidence>
<feature type="compositionally biased region" description="Polar residues" evidence="9">
    <location>
        <begin position="36"/>
        <end position="49"/>
    </location>
</feature>
<keyword evidence="5" id="KW-0812">Transmembrane</keyword>
<keyword evidence="8" id="KW-0998">Cell outer membrane</keyword>
<dbReference type="InterPro" id="IPR051544">
    <property type="entry name" value="TPS_OM_transporter"/>
</dbReference>
<protein>
    <submittedName>
        <fullName evidence="12">ShlB/FhaC/HecB family hemolysin secretion/activation protein</fullName>
    </submittedName>
</protein>
<feature type="region of interest" description="Disordered" evidence="9">
    <location>
        <begin position="36"/>
        <end position="76"/>
    </location>
</feature>
<keyword evidence="3" id="KW-0813">Transport</keyword>
<evidence type="ECO:0000256" key="6">
    <source>
        <dbReference type="ARBA" id="ARBA00022927"/>
    </source>
</evidence>
<dbReference type="Pfam" id="PF03865">
    <property type="entry name" value="ShlB"/>
    <property type="match status" value="1"/>
</dbReference>
<evidence type="ECO:0000256" key="2">
    <source>
        <dbReference type="ARBA" id="ARBA00009055"/>
    </source>
</evidence>